<dbReference type="Gene3D" id="3.10.20.310">
    <property type="entry name" value="membrane protein fhac"/>
    <property type="match status" value="2"/>
</dbReference>
<evidence type="ECO:0000256" key="5">
    <source>
        <dbReference type="ARBA" id="ARBA00023237"/>
    </source>
</evidence>
<feature type="domain" description="POTRA" evidence="7">
    <location>
        <begin position="155"/>
        <end position="205"/>
    </location>
</feature>
<evidence type="ECO:0000313" key="8">
    <source>
        <dbReference type="EMBL" id="PKR80913.1"/>
    </source>
</evidence>
<evidence type="ECO:0000256" key="4">
    <source>
        <dbReference type="ARBA" id="ARBA00023136"/>
    </source>
</evidence>
<keyword evidence="4" id="KW-0472">Membrane</keyword>
<dbReference type="InterPro" id="IPR010827">
    <property type="entry name" value="BamA/TamA_POTRA"/>
</dbReference>
<evidence type="ECO:0000256" key="3">
    <source>
        <dbReference type="ARBA" id="ARBA00022729"/>
    </source>
</evidence>
<proteinExistence type="predicted"/>
<dbReference type="AlphaFoldDB" id="A0A2I0R2V3"/>
<dbReference type="EMBL" id="PJNI01000007">
    <property type="protein sequence ID" value="PKR80913.1"/>
    <property type="molecule type" value="Genomic_DNA"/>
</dbReference>
<feature type="domain" description="Bacterial surface antigen (D15)" evidence="6">
    <location>
        <begin position="669"/>
        <end position="838"/>
    </location>
</feature>
<dbReference type="Proteomes" id="UP000236654">
    <property type="component" value="Unassembled WGS sequence"/>
</dbReference>
<gene>
    <name evidence="8" type="ORF">CW751_07020</name>
</gene>
<reference evidence="8 9" key="1">
    <citation type="submission" date="2017-12" db="EMBL/GenBank/DDBJ databases">
        <title>The draft genome sequence of Brumimicrobium saltpan LHR20.</title>
        <authorList>
            <person name="Do Z.-J."/>
            <person name="Luo H.-R."/>
        </authorList>
    </citation>
    <scope>NUCLEOTIDE SEQUENCE [LARGE SCALE GENOMIC DNA]</scope>
    <source>
        <strain evidence="8 9">LHR20</strain>
    </source>
</reference>
<comment type="caution">
    <text evidence="8">The sequence shown here is derived from an EMBL/GenBank/DDBJ whole genome shotgun (WGS) entry which is preliminary data.</text>
</comment>
<accession>A0A2I0R2V3</accession>
<evidence type="ECO:0000256" key="2">
    <source>
        <dbReference type="ARBA" id="ARBA00022692"/>
    </source>
</evidence>
<dbReference type="InterPro" id="IPR039910">
    <property type="entry name" value="D15-like"/>
</dbReference>
<dbReference type="InterPro" id="IPR000184">
    <property type="entry name" value="Bac_surfAg_D15"/>
</dbReference>
<dbReference type="Gene3D" id="2.40.160.50">
    <property type="entry name" value="membrane protein fhac: a member of the omp85/tpsb transporter family"/>
    <property type="match status" value="1"/>
</dbReference>
<sequence length="888" mass="102963">MLVVKQIRFYSLILFIICLLGACNIKRHVPSNSYLLVKNNVHLPKETQVDKSKVESVIRQRPNHRTLGFRLKLRAYNAIDSAKVEKDKKRLLSRYKRKNKRRLKRQKRINERRIKRALKHGEDFYTPKVIELKDTIDPKLPIRGRIKYGYGEAPVIYNPSLTQTSKEQIELFMQKKGYFNASVRTDPDLKDKKKRAKVDYHIVPGDLYFVDSIFLRNENATIIGIYNKFMNESEQALIPPFRFDADALGKMRKDLSEYMKNNAIYGFKESYISYEIDTLSHDKNIKVAVDIAKRYVGNDENQVLKPFASTIVRNVTFHLLDTITYDGNFKIKELDPRGIVLGPYDQVPTFDTLRYDWYDGRNAQLRTATFVYNGELTTKAELIEFQNYLEETNYYKGKFLPESYSRLLNMGVFKTVKPEIQENEDNTIDVHYYLTPQKQQSFSFEPKGTHANSYLGVSTSFNYQNRNLFRKGQRLKISFSGGFESQPEIFASSAEENVLQDGTRSFNTLEFGPSFELDVPGLFPISMNRLSKNQNPTTTFSAAYNFQQQPYFKRQTVQLNYLWKFYDIFRTQVFTVGIPLIGGIQFVRIDKTEAFESQLQQQNDLFLINAYSNQAIYKDAAVTYSFTNPDLKQGTITFNYGFNFDMAGMIVGLITKDKAENSNGFKTFLGQRYSQFIRLDNQFTLHQYLNNQSLHYRLQLGAGVPLENNGLNLPFDYSFFGGGSIDNRGFRARSLGPGAYKYYLDSNRTVTQLGDMRLGASFEYRFKISKLFEGAFFTDVGNVWTYNEDPNRPGGQISKDFYKQLSVSSGIGVRLDFTFLIVRLDLGIPLRNPALPDNAKWIFQDKQPYIQEGIDRWGKNPDTGEYYYKDLMPNPFRPQLHIAIGYPF</sequence>
<organism evidence="8 9">
    <name type="scientific">Brumimicrobium salinarum</name>
    <dbReference type="NCBI Taxonomy" id="2058658"/>
    <lineage>
        <taxon>Bacteria</taxon>
        <taxon>Pseudomonadati</taxon>
        <taxon>Bacteroidota</taxon>
        <taxon>Flavobacteriia</taxon>
        <taxon>Flavobacteriales</taxon>
        <taxon>Crocinitomicaceae</taxon>
        <taxon>Brumimicrobium</taxon>
    </lineage>
</organism>
<comment type="subcellular location">
    <subcellularLocation>
        <location evidence="1">Membrane</location>
    </subcellularLocation>
</comment>
<dbReference type="PANTHER" id="PTHR12815:SF47">
    <property type="entry name" value="TRANSLOCATION AND ASSEMBLY MODULE SUBUNIT TAMA"/>
    <property type="match status" value="1"/>
</dbReference>
<keyword evidence="2" id="KW-0812">Transmembrane</keyword>
<dbReference type="OrthoDB" id="9814535at2"/>
<evidence type="ECO:0008006" key="10">
    <source>
        <dbReference type="Google" id="ProtNLM"/>
    </source>
</evidence>
<keyword evidence="9" id="KW-1185">Reference proteome</keyword>
<dbReference type="GO" id="GO:0019867">
    <property type="term" value="C:outer membrane"/>
    <property type="evidence" value="ECO:0007669"/>
    <property type="project" value="InterPro"/>
</dbReference>
<dbReference type="PROSITE" id="PS51257">
    <property type="entry name" value="PROKAR_LIPOPROTEIN"/>
    <property type="match status" value="1"/>
</dbReference>
<dbReference type="Pfam" id="PF01103">
    <property type="entry name" value="Omp85"/>
    <property type="match status" value="1"/>
</dbReference>
<protein>
    <recommendedName>
        <fullName evidence="10">Bacterial surface antigen (D15) domain-containing protein</fullName>
    </recommendedName>
</protein>
<evidence type="ECO:0000313" key="9">
    <source>
        <dbReference type="Proteomes" id="UP000236654"/>
    </source>
</evidence>
<dbReference type="PANTHER" id="PTHR12815">
    <property type="entry name" value="SORTING AND ASSEMBLY MACHINERY SAMM50 PROTEIN FAMILY MEMBER"/>
    <property type="match status" value="1"/>
</dbReference>
<evidence type="ECO:0000256" key="1">
    <source>
        <dbReference type="ARBA" id="ARBA00004370"/>
    </source>
</evidence>
<keyword evidence="3" id="KW-0732">Signal</keyword>
<evidence type="ECO:0000259" key="7">
    <source>
        <dbReference type="Pfam" id="PF07244"/>
    </source>
</evidence>
<dbReference type="Pfam" id="PF07244">
    <property type="entry name" value="POTRA"/>
    <property type="match status" value="1"/>
</dbReference>
<evidence type="ECO:0000259" key="6">
    <source>
        <dbReference type="Pfam" id="PF01103"/>
    </source>
</evidence>
<keyword evidence="5" id="KW-0998">Cell outer membrane</keyword>
<name>A0A2I0R2V3_9FLAO</name>